<comment type="pathway">
    <text evidence="4">Alkaloid biosynthesis; (S)-reticuline biosynthesis.</text>
</comment>
<dbReference type="Pfam" id="PF08100">
    <property type="entry name" value="Dimerisation"/>
    <property type="match status" value="1"/>
</dbReference>
<dbReference type="CDD" id="cd02440">
    <property type="entry name" value="AdoMet_MTases"/>
    <property type="match status" value="1"/>
</dbReference>
<dbReference type="SUPFAM" id="SSF53335">
    <property type="entry name" value="S-adenosyl-L-methionine-dependent methyltransferases"/>
    <property type="match status" value="1"/>
</dbReference>
<evidence type="ECO:0000259" key="6">
    <source>
        <dbReference type="Pfam" id="PF00891"/>
    </source>
</evidence>
<gene>
    <name evidence="8" type="ORF">IFM89_007840</name>
</gene>
<dbReference type="PROSITE" id="PS51683">
    <property type="entry name" value="SAM_OMT_II"/>
    <property type="match status" value="1"/>
</dbReference>
<dbReference type="AlphaFoldDB" id="A0A835GV72"/>
<keyword evidence="9" id="KW-1185">Reference proteome</keyword>
<dbReference type="Proteomes" id="UP000631114">
    <property type="component" value="Unassembled WGS sequence"/>
</dbReference>
<dbReference type="FunFam" id="3.40.50.150:FF:000057">
    <property type="entry name" value="O-methyltransferase ZRP4"/>
    <property type="match status" value="1"/>
</dbReference>
<dbReference type="InterPro" id="IPR012967">
    <property type="entry name" value="COMT_dimerisation"/>
</dbReference>
<dbReference type="OrthoDB" id="2410195at2759"/>
<dbReference type="Gene3D" id="1.10.10.10">
    <property type="entry name" value="Winged helix-like DNA-binding domain superfamily/Winged helix DNA-binding domain"/>
    <property type="match status" value="1"/>
</dbReference>
<proteinExistence type="predicted"/>
<evidence type="ECO:0000313" key="8">
    <source>
        <dbReference type="EMBL" id="KAF9588151.1"/>
    </source>
</evidence>
<reference evidence="8 9" key="1">
    <citation type="submission" date="2020-10" db="EMBL/GenBank/DDBJ databases">
        <title>The Coptis chinensis genome and diversification of protoberbering-type alkaloids.</title>
        <authorList>
            <person name="Wang B."/>
            <person name="Shu S."/>
            <person name="Song C."/>
            <person name="Liu Y."/>
        </authorList>
    </citation>
    <scope>NUCLEOTIDE SEQUENCE [LARGE SCALE GENOMIC DNA]</scope>
    <source>
        <strain evidence="8">HL-2020</strain>
        <tissue evidence="8">Leaf</tissue>
    </source>
</reference>
<feature type="active site" description="Proton acceptor" evidence="5">
    <location>
        <position position="264"/>
    </location>
</feature>
<dbReference type="PANTHER" id="PTHR11746">
    <property type="entry name" value="O-METHYLTRANSFERASE"/>
    <property type="match status" value="1"/>
</dbReference>
<dbReference type="FunFam" id="1.10.10.10:FF:000213">
    <property type="entry name" value="Coniferyl alcohol 9-O-methyltransferase"/>
    <property type="match status" value="1"/>
</dbReference>
<protein>
    <submittedName>
        <fullName evidence="8">Uncharacterized protein</fullName>
    </submittedName>
</protein>
<dbReference type="SUPFAM" id="SSF46785">
    <property type="entry name" value="Winged helix' DNA-binding domain"/>
    <property type="match status" value="1"/>
</dbReference>
<name>A0A835GV72_9MAGN</name>
<sequence>MLMKILTRDSAKEDVAAQAHIWNQTLSHITTMSLRCAVQLGIPDIIYNNDKPVTLSELVKALSIPETKSTNVFRLMRVLVHAGFFDVQKIHELKREEGYVSTPTSKLLSNNHDINLSSFLLLNTDPFCITPFHFMSSWLQGKGSRTPFEAAHGMDFWSFCSQHSDANKIFDAAMSADSEFVMNVVFKECKPMFEGFSSLVDVGGGTGSCAKAISEAFPHLRCTVLDLPHVVSHMQGSENVEFVGGDMFEYIPSADIILLKWIMHDWTDEECVEILKRCKEAIPSANNSGKVIIIDIVVDVNKGKNEAIESQLCSDILMMVLVSGKERTETEWEKLFLEAGFTSYKITHGFGSKSVIEVFP</sequence>
<organism evidence="8 9">
    <name type="scientific">Coptis chinensis</name>
    <dbReference type="NCBI Taxonomy" id="261450"/>
    <lineage>
        <taxon>Eukaryota</taxon>
        <taxon>Viridiplantae</taxon>
        <taxon>Streptophyta</taxon>
        <taxon>Embryophyta</taxon>
        <taxon>Tracheophyta</taxon>
        <taxon>Spermatophyta</taxon>
        <taxon>Magnoliopsida</taxon>
        <taxon>Ranunculales</taxon>
        <taxon>Ranunculaceae</taxon>
        <taxon>Coptidoideae</taxon>
        <taxon>Coptis</taxon>
    </lineage>
</organism>
<dbReference type="Gene3D" id="3.40.50.150">
    <property type="entry name" value="Vaccinia Virus protein VP39"/>
    <property type="match status" value="1"/>
</dbReference>
<feature type="domain" description="O-methyltransferase C-terminal" evidence="6">
    <location>
        <begin position="136"/>
        <end position="341"/>
    </location>
</feature>
<evidence type="ECO:0000256" key="1">
    <source>
        <dbReference type="ARBA" id="ARBA00022603"/>
    </source>
</evidence>
<dbReference type="GO" id="GO:0032259">
    <property type="term" value="P:methylation"/>
    <property type="evidence" value="ECO:0007669"/>
    <property type="project" value="UniProtKB-KW"/>
</dbReference>
<evidence type="ECO:0000256" key="4">
    <source>
        <dbReference type="ARBA" id="ARBA00060692"/>
    </source>
</evidence>
<comment type="caution">
    <text evidence="8">The sequence shown here is derived from an EMBL/GenBank/DDBJ whole genome shotgun (WGS) entry which is preliminary data.</text>
</comment>
<keyword evidence="2" id="KW-0808">Transferase</keyword>
<evidence type="ECO:0000256" key="3">
    <source>
        <dbReference type="ARBA" id="ARBA00022691"/>
    </source>
</evidence>
<feature type="domain" description="O-methyltransferase dimerisation" evidence="7">
    <location>
        <begin position="23"/>
        <end position="108"/>
    </location>
</feature>
<dbReference type="GO" id="GO:0008171">
    <property type="term" value="F:O-methyltransferase activity"/>
    <property type="evidence" value="ECO:0007669"/>
    <property type="project" value="InterPro"/>
</dbReference>
<evidence type="ECO:0000256" key="2">
    <source>
        <dbReference type="ARBA" id="ARBA00022679"/>
    </source>
</evidence>
<dbReference type="InterPro" id="IPR016461">
    <property type="entry name" value="COMT-like"/>
</dbReference>
<dbReference type="InterPro" id="IPR001077">
    <property type="entry name" value="COMT_C"/>
</dbReference>
<evidence type="ECO:0000256" key="5">
    <source>
        <dbReference type="PIRSR" id="PIRSR005739-1"/>
    </source>
</evidence>
<accession>A0A835GV72</accession>
<dbReference type="InterPro" id="IPR036390">
    <property type="entry name" value="WH_DNA-bd_sf"/>
</dbReference>
<dbReference type="PIRSF" id="PIRSF005739">
    <property type="entry name" value="O-mtase"/>
    <property type="match status" value="1"/>
</dbReference>
<dbReference type="InterPro" id="IPR029063">
    <property type="entry name" value="SAM-dependent_MTases_sf"/>
</dbReference>
<dbReference type="Pfam" id="PF00891">
    <property type="entry name" value="Methyltransf_2"/>
    <property type="match status" value="1"/>
</dbReference>
<evidence type="ECO:0000313" key="9">
    <source>
        <dbReference type="Proteomes" id="UP000631114"/>
    </source>
</evidence>
<dbReference type="EMBL" id="JADFTS010000009">
    <property type="protein sequence ID" value="KAF9588151.1"/>
    <property type="molecule type" value="Genomic_DNA"/>
</dbReference>
<keyword evidence="1" id="KW-0489">Methyltransferase</keyword>
<keyword evidence="3" id="KW-0949">S-adenosyl-L-methionine</keyword>
<dbReference type="GO" id="GO:0046983">
    <property type="term" value="F:protein dimerization activity"/>
    <property type="evidence" value="ECO:0007669"/>
    <property type="project" value="InterPro"/>
</dbReference>
<evidence type="ECO:0000259" key="7">
    <source>
        <dbReference type="Pfam" id="PF08100"/>
    </source>
</evidence>
<dbReference type="InterPro" id="IPR036388">
    <property type="entry name" value="WH-like_DNA-bd_sf"/>
</dbReference>